<evidence type="ECO:0000256" key="6">
    <source>
        <dbReference type="ARBA" id="ARBA00022692"/>
    </source>
</evidence>
<evidence type="ECO:0000256" key="7">
    <source>
        <dbReference type="ARBA" id="ARBA00022824"/>
    </source>
</evidence>
<evidence type="ECO:0000256" key="10">
    <source>
        <dbReference type="SAM" id="Phobius"/>
    </source>
</evidence>
<evidence type="ECO:0000313" key="11">
    <source>
        <dbReference type="EMBL" id="QDZ16731.1"/>
    </source>
</evidence>
<protein>
    <recommendedName>
        <fullName evidence="13">Mannosyltransferase PIG-V</fullName>
    </recommendedName>
</protein>
<evidence type="ECO:0000313" key="12">
    <source>
        <dbReference type="Proteomes" id="UP000320216"/>
    </source>
</evidence>
<dbReference type="AlphaFoldDB" id="A0A5B8M998"/>
<keyword evidence="9 10" id="KW-0472">Membrane</keyword>
<accession>A0A5B8M998</accession>
<dbReference type="KEGG" id="huw:FPZ11_05980"/>
<keyword evidence="4" id="KW-0328">Glycosyltransferase</keyword>
<keyword evidence="8 10" id="KW-1133">Transmembrane helix</keyword>
<evidence type="ECO:0008006" key="13">
    <source>
        <dbReference type="Google" id="ProtNLM"/>
    </source>
</evidence>
<dbReference type="InterPro" id="IPR007315">
    <property type="entry name" value="PIG-V/Gpi18"/>
</dbReference>
<feature type="transmembrane region" description="Helical" evidence="10">
    <location>
        <begin position="152"/>
        <end position="185"/>
    </location>
</feature>
<dbReference type="GO" id="GO:0000009">
    <property type="term" value="F:alpha-1,6-mannosyltransferase activity"/>
    <property type="evidence" value="ECO:0007669"/>
    <property type="project" value="InterPro"/>
</dbReference>
<feature type="transmembrane region" description="Helical" evidence="10">
    <location>
        <begin position="111"/>
        <end position="132"/>
    </location>
</feature>
<dbReference type="GO" id="GO:0004376">
    <property type="term" value="F:GPI mannosyltransferase activity"/>
    <property type="evidence" value="ECO:0007669"/>
    <property type="project" value="InterPro"/>
</dbReference>
<proteinExistence type="predicted"/>
<comment type="pathway">
    <text evidence="2">Glycolipid biosynthesis; glycosylphosphatidylinositol-anchor biosynthesis.</text>
</comment>
<sequence length="370" mass="41824">MMLVLASVQGANPWTGAHPDYFSFANIWDGRWYQIVAESGYPRTLPLGDDGTVQQNAWAFLPAYPVVVRFVMTITFLPWEVAAVFVSFAFGLAAALVFYRMMASRLAWSTSLFATVLFCVGPTSPMFQVAYAESMYLFLLMLALYLMMKRRYWWMLIPVVIMAFTRPSGLAFALAMGLHVVYRWFVRKRDGFSVRELVASITVTVVALVAGLAWPAIAGWVTGVPDAYTATELTWRADYIGRVHLVPFTPWFQGAQWWFGQFLQVSPWLGYITLVVVLALFAIWMFSPAVRRLGVDLRLWVVSYALYLLAVFFPQSSTFRILAPMAPLAGALAQPKSKAYRIGMVLLFLALQWGWLLICWGVDGYDWSPP</sequence>
<name>A0A5B8M998_9MICO</name>
<evidence type="ECO:0000256" key="8">
    <source>
        <dbReference type="ARBA" id="ARBA00022989"/>
    </source>
</evidence>
<dbReference type="EMBL" id="CP042305">
    <property type="protein sequence ID" value="QDZ16731.1"/>
    <property type="molecule type" value="Genomic_DNA"/>
</dbReference>
<dbReference type="GO" id="GO:0006506">
    <property type="term" value="P:GPI anchor biosynthetic process"/>
    <property type="evidence" value="ECO:0007669"/>
    <property type="project" value="UniProtKB-UniPathway"/>
</dbReference>
<evidence type="ECO:0000256" key="1">
    <source>
        <dbReference type="ARBA" id="ARBA00004477"/>
    </source>
</evidence>
<feature type="transmembrane region" description="Helical" evidence="10">
    <location>
        <begin position="299"/>
        <end position="322"/>
    </location>
</feature>
<organism evidence="11 12">
    <name type="scientific">Humibacter ginsenosidimutans</name>
    <dbReference type="NCBI Taxonomy" id="2599293"/>
    <lineage>
        <taxon>Bacteria</taxon>
        <taxon>Bacillati</taxon>
        <taxon>Actinomycetota</taxon>
        <taxon>Actinomycetes</taxon>
        <taxon>Micrococcales</taxon>
        <taxon>Microbacteriaceae</taxon>
        <taxon>Humibacter</taxon>
    </lineage>
</organism>
<dbReference type="GO" id="GO:0016020">
    <property type="term" value="C:membrane"/>
    <property type="evidence" value="ECO:0007669"/>
    <property type="project" value="GOC"/>
</dbReference>
<feature type="transmembrane region" description="Helical" evidence="10">
    <location>
        <begin position="342"/>
        <end position="362"/>
    </location>
</feature>
<keyword evidence="12" id="KW-1185">Reference proteome</keyword>
<gene>
    <name evidence="11" type="ORF">FPZ11_05980</name>
</gene>
<feature type="transmembrane region" description="Helical" evidence="10">
    <location>
        <begin position="76"/>
        <end position="99"/>
    </location>
</feature>
<evidence type="ECO:0000256" key="3">
    <source>
        <dbReference type="ARBA" id="ARBA00022502"/>
    </source>
</evidence>
<dbReference type="GO" id="GO:0031501">
    <property type="term" value="C:mannosyltransferase complex"/>
    <property type="evidence" value="ECO:0007669"/>
    <property type="project" value="TreeGrafter"/>
</dbReference>
<dbReference type="PANTHER" id="PTHR12468">
    <property type="entry name" value="GPI MANNOSYLTRANSFERASE 2"/>
    <property type="match status" value="1"/>
</dbReference>
<comment type="subcellular location">
    <subcellularLocation>
        <location evidence="1">Endoplasmic reticulum membrane</location>
        <topology evidence="1">Multi-pass membrane protein</topology>
    </subcellularLocation>
</comment>
<feature type="transmembrane region" description="Helical" evidence="10">
    <location>
        <begin position="197"/>
        <end position="217"/>
    </location>
</feature>
<dbReference type="OrthoDB" id="151635at2"/>
<evidence type="ECO:0000256" key="9">
    <source>
        <dbReference type="ARBA" id="ARBA00023136"/>
    </source>
</evidence>
<keyword evidence="6 10" id="KW-0812">Transmembrane</keyword>
<reference evidence="11 12" key="1">
    <citation type="submission" date="2019-07" db="EMBL/GenBank/DDBJ databases">
        <title>Full genome sequence of Humibacter sp. WJ7-1.</title>
        <authorList>
            <person name="Im W.-T."/>
        </authorList>
    </citation>
    <scope>NUCLEOTIDE SEQUENCE [LARGE SCALE GENOMIC DNA]</scope>
    <source>
        <strain evidence="11 12">WJ7-1</strain>
    </source>
</reference>
<evidence type="ECO:0000256" key="2">
    <source>
        <dbReference type="ARBA" id="ARBA00004687"/>
    </source>
</evidence>
<dbReference type="Proteomes" id="UP000320216">
    <property type="component" value="Chromosome"/>
</dbReference>
<feature type="transmembrane region" description="Helical" evidence="10">
    <location>
        <begin position="268"/>
        <end position="287"/>
    </location>
</feature>
<keyword evidence="5" id="KW-0808">Transferase</keyword>
<dbReference type="PANTHER" id="PTHR12468:SF2">
    <property type="entry name" value="GPI MANNOSYLTRANSFERASE 2"/>
    <property type="match status" value="1"/>
</dbReference>
<evidence type="ECO:0000256" key="4">
    <source>
        <dbReference type="ARBA" id="ARBA00022676"/>
    </source>
</evidence>
<keyword evidence="7" id="KW-0256">Endoplasmic reticulum</keyword>
<evidence type="ECO:0000256" key="5">
    <source>
        <dbReference type="ARBA" id="ARBA00022679"/>
    </source>
</evidence>
<dbReference type="UniPathway" id="UPA00196"/>
<keyword evidence="3" id="KW-0337">GPI-anchor biosynthesis</keyword>